<evidence type="ECO:0000313" key="13">
    <source>
        <dbReference type="Proteomes" id="UP000250572"/>
    </source>
</evidence>
<evidence type="ECO:0000256" key="1">
    <source>
        <dbReference type="ARBA" id="ARBA00008225"/>
    </source>
</evidence>
<dbReference type="PANTHER" id="PTHR10609">
    <property type="entry name" value="BIOTINIDASE-RELATED"/>
    <property type="match status" value="1"/>
</dbReference>
<evidence type="ECO:0000256" key="5">
    <source>
        <dbReference type="ARBA" id="ARBA00037073"/>
    </source>
</evidence>
<reference evidence="12 13" key="1">
    <citation type="journal article" date="2018" name="G3 (Bethesda)">
        <title>A High-Quality Reference Genome for the Invasive Mosquitofish Gambusia affinis Using a Chicago Library.</title>
        <authorList>
            <person name="Hoffberg S.L."/>
            <person name="Troendle N.J."/>
            <person name="Glenn T.C."/>
            <person name="Mahmud O."/>
            <person name="Louha S."/>
            <person name="Chalopin D."/>
            <person name="Bennetzen J.L."/>
            <person name="Mauricio R."/>
        </authorList>
    </citation>
    <scope>NUCLEOTIDE SEQUENCE [LARGE SCALE GENOMIC DNA]</scope>
    <source>
        <strain evidence="12">NE01/NJP1002.9</strain>
        <tissue evidence="12">Muscle</tissue>
    </source>
</reference>
<dbReference type="CDD" id="cd07567">
    <property type="entry name" value="biotinidase_like"/>
    <property type="match status" value="1"/>
</dbReference>
<evidence type="ECO:0000256" key="3">
    <source>
        <dbReference type="ARBA" id="ARBA00022801"/>
    </source>
</evidence>
<evidence type="ECO:0000256" key="2">
    <source>
        <dbReference type="ARBA" id="ARBA00022729"/>
    </source>
</evidence>
<evidence type="ECO:0000256" key="6">
    <source>
        <dbReference type="ARBA" id="ARBA00039012"/>
    </source>
</evidence>
<dbReference type="PANTHER" id="PTHR10609:SF14">
    <property type="entry name" value="BIOTINIDASE"/>
    <property type="match status" value="1"/>
</dbReference>
<evidence type="ECO:0000259" key="11">
    <source>
        <dbReference type="PROSITE" id="PS50263"/>
    </source>
</evidence>
<evidence type="ECO:0000256" key="10">
    <source>
        <dbReference type="SAM" id="SignalP"/>
    </source>
</evidence>
<dbReference type="EMBL" id="NHOQ01002708">
    <property type="protein sequence ID" value="PWA15453.1"/>
    <property type="molecule type" value="Genomic_DNA"/>
</dbReference>
<dbReference type="InterPro" id="IPR043957">
    <property type="entry name" value="Vanin_C"/>
</dbReference>
<protein>
    <recommendedName>
        <fullName evidence="7">Biotinidase</fullName>
        <ecNumber evidence="6">3.5.1.12</ecNumber>
    </recommendedName>
</protein>
<comment type="catalytic activity">
    <reaction evidence="8">
        <text>biocytin + H2O = biotin + L-lysine</text>
        <dbReference type="Rhea" id="RHEA:77171"/>
        <dbReference type="ChEBI" id="CHEBI:15377"/>
        <dbReference type="ChEBI" id="CHEBI:32551"/>
        <dbReference type="ChEBI" id="CHEBI:57586"/>
        <dbReference type="ChEBI" id="CHEBI:195545"/>
        <dbReference type="EC" id="3.5.1.12"/>
    </reaction>
</comment>
<feature type="active site" description="Proton donor" evidence="9">
    <location>
        <position position="174"/>
    </location>
</feature>
<evidence type="ECO:0000256" key="8">
    <source>
        <dbReference type="ARBA" id="ARBA00043697"/>
    </source>
</evidence>
<organism evidence="12 13">
    <name type="scientific">Gambusia affinis</name>
    <name type="common">Western mosquitofish</name>
    <name type="synonym">Heterandria affinis</name>
    <dbReference type="NCBI Taxonomy" id="33528"/>
    <lineage>
        <taxon>Eukaryota</taxon>
        <taxon>Metazoa</taxon>
        <taxon>Chordata</taxon>
        <taxon>Craniata</taxon>
        <taxon>Vertebrata</taxon>
        <taxon>Euteleostomi</taxon>
        <taxon>Actinopterygii</taxon>
        <taxon>Neopterygii</taxon>
        <taxon>Teleostei</taxon>
        <taxon>Neoteleostei</taxon>
        <taxon>Acanthomorphata</taxon>
        <taxon>Ovalentaria</taxon>
        <taxon>Atherinomorphae</taxon>
        <taxon>Cyprinodontiformes</taxon>
        <taxon>Poeciliidae</taxon>
        <taxon>Poeciliinae</taxon>
        <taxon>Gambusia</taxon>
    </lineage>
</organism>
<dbReference type="PIRSF" id="PIRSF011861">
    <property type="entry name" value="Biotinidase"/>
    <property type="match status" value="1"/>
</dbReference>
<sequence>MLVVVLLLFSLGETESAGDSYVAAVYEHRVVLNPNPRIPVTRREALIHMQKNLDIYEEQAAKAAQQGAQILVFPEDGIHGFNFTRSSISGYLETIPDPQEESWNPCTEPDKYNNTERLSCMARRNNLYLVANMPDLQPCPLRTVLSTCPPDGRWQFNTNVAFNSDGLLVARYHKYNLFFEESFDTPPKLELITFDTPFAGRFGLIICFDILFHDPTVALVKMGVRQLIFPTAWMNELPLLDSIQFHRALSLGANVTVLSSNLRNDQLRMTGSGIYTPFSATFHHAVKGDPEEGRLLVATVPVLSPVGMNNATESMSPSPAESDHCHTDRCGDFPSPPSSYPTFIGTMMHDPFKFVLIKEAEGNLTVCDGKFCCHLQYKWTAHDERKELYAMGAFAGTHTFDGRYALQVCAVVRCAGLEASSCGQKVEEAESKMDFLLEATFQTDYVYPSVLVNRMAVEQPDKLEKATGGRLAMKHSNLSGGLITACLYGRISSSAETEDSGLSGLQYEAWSGLRDGGVSNATPLETWFEVGWWLITAWVRDKAGMAAIVTMGEVGIIELRMRAKQSATSRFGAQAKAGV</sequence>
<feature type="chain" id="PRO_5016380690" description="Biotinidase" evidence="10">
    <location>
        <begin position="17"/>
        <end position="579"/>
    </location>
</feature>
<feature type="active site" description="Nucleophile" evidence="9">
    <location>
        <position position="207"/>
    </location>
</feature>
<dbReference type="STRING" id="33528.ENSGAFP00000027043"/>
<proteinExistence type="inferred from homology"/>
<feature type="active site" description="Proton acceptor" evidence="9">
    <location>
        <position position="75"/>
    </location>
</feature>
<evidence type="ECO:0000256" key="7">
    <source>
        <dbReference type="ARBA" id="ARBA00039680"/>
    </source>
</evidence>
<feature type="domain" description="CN hydrolase" evidence="11">
    <location>
        <begin position="36"/>
        <end position="302"/>
    </location>
</feature>
<evidence type="ECO:0000313" key="12">
    <source>
        <dbReference type="EMBL" id="PWA15453.1"/>
    </source>
</evidence>
<comment type="caution">
    <text evidence="12">The sequence shown here is derived from an EMBL/GenBank/DDBJ whole genome shotgun (WGS) entry which is preliminary data.</text>
</comment>
<accession>A0A315UV19</accession>
<dbReference type="Pfam" id="PF19018">
    <property type="entry name" value="Vanin_C"/>
    <property type="match status" value="1"/>
</dbReference>
<dbReference type="InterPro" id="IPR040154">
    <property type="entry name" value="Biotinidase/VNN"/>
</dbReference>
<name>A0A315UV19_GAMAF</name>
<comment type="function">
    <text evidence="5">Catalytic release of biotin from biocytin, the product of biotin-dependent carboxylases degradation.</text>
</comment>
<dbReference type="PROSITE" id="PS50263">
    <property type="entry name" value="CN_HYDROLASE"/>
    <property type="match status" value="1"/>
</dbReference>
<dbReference type="GO" id="GO:0047708">
    <property type="term" value="F:biotinidase activity"/>
    <property type="evidence" value="ECO:0007669"/>
    <property type="project" value="UniProtKB-EC"/>
</dbReference>
<evidence type="ECO:0000256" key="4">
    <source>
        <dbReference type="ARBA" id="ARBA00023180"/>
    </source>
</evidence>
<keyword evidence="3" id="KW-0378">Hydrolase</keyword>
<feature type="signal peptide" evidence="10">
    <location>
        <begin position="1"/>
        <end position="16"/>
    </location>
</feature>
<dbReference type="Proteomes" id="UP000250572">
    <property type="component" value="Unassembled WGS sequence"/>
</dbReference>
<gene>
    <name evidence="12" type="ORF">CCH79_00008478</name>
</gene>
<evidence type="ECO:0000256" key="9">
    <source>
        <dbReference type="PIRSR" id="PIRSR011861-1"/>
    </source>
</evidence>
<dbReference type="Pfam" id="PF00795">
    <property type="entry name" value="CN_hydrolase"/>
    <property type="match status" value="1"/>
</dbReference>
<dbReference type="EC" id="3.5.1.12" evidence="6"/>
<keyword evidence="13" id="KW-1185">Reference proteome</keyword>
<dbReference type="InterPro" id="IPR036526">
    <property type="entry name" value="C-N_Hydrolase_sf"/>
</dbReference>
<dbReference type="FunFam" id="3.60.110.10:FF:000001">
    <property type="entry name" value="biotinidase isoform X1"/>
    <property type="match status" value="1"/>
</dbReference>
<dbReference type="InterPro" id="IPR012101">
    <property type="entry name" value="Biotinidase-like_euk"/>
</dbReference>
<dbReference type="AlphaFoldDB" id="A0A315UV19"/>
<dbReference type="SUPFAM" id="SSF56317">
    <property type="entry name" value="Carbon-nitrogen hydrolase"/>
    <property type="match status" value="1"/>
</dbReference>
<comment type="similarity">
    <text evidence="1">Belongs to the carbon-nitrogen hydrolase superfamily. BTD/VNN family.</text>
</comment>
<keyword evidence="4" id="KW-0325">Glycoprotein</keyword>
<dbReference type="InterPro" id="IPR003010">
    <property type="entry name" value="C-N_Hydrolase"/>
</dbReference>
<dbReference type="Gene3D" id="3.60.110.10">
    <property type="entry name" value="Carbon-nitrogen hydrolase"/>
    <property type="match status" value="1"/>
</dbReference>
<keyword evidence="2 10" id="KW-0732">Signal</keyword>